<gene>
    <name evidence="1" type="ORF">VM57_11915</name>
</gene>
<evidence type="ECO:0000313" key="1">
    <source>
        <dbReference type="EMBL" id="KKD57173.1"/>
    </source>
</evidence>
<accession>A0A0F5ZNB6</accession>
<proteinExistence type="predicted"/>
<comment type="caution">
    <text evidence="1">The sequence shown here is derived from an EMBL/GenBank/DDBJ whole genome shotgun (WGS) entry which is preliminary data.</text>
</comment>
<dbReference type="EMBL" id="JZRZ01000019">
    <property type="protein sequence ID" value="KKD57173.1"/>
    <property type="molecule type" value="Genomic_DNA"/>
</dbReference>
<organism evidence="1 2">
    <name type="scientific">Stenotrophomonas maltophilia</name>
    <name type="common">Pseudomonas maltophilia</name>
    <name type="synonym">Xanthomonas maltophilia</name>
    <dbReference type="NCBI Taxonomy" id="40324"/>
    <lineage>
        <taxon>Bacteria</taxon>
        <taxon>Pseudomonadati</taxon>
        <taxon>Pseudomonadota</taxon>
        <taxon>Gammaproteobacteria</taxon>
        <taxon>Lysobacterales</taxon>
        <taxon>Lysobacteraceae</taxon>
        <taxon>Stenotrophomonas</taxon>
        <taxon>Stenotrophomonas maltophilia group</taxon>
    </lineage>
</organism>
<dbReference type="Proteomes" id="UP000243478">
    <property type="component" value="Unassembled WGS sequence"/>
</dbReference>
<dbReference type="AlphaFoldDB" id="A0A0F5ZNB6"/>
<name>A0A0F5ZNB6_STEMA</name>
<evidence type="ECO:0000313" key="2">
    <source>
        <dbReference type="Proteomes" id="UP000243478"/>
    </source>
</evidence>
<sequence length="161" mass="17057">MTACCGWLPVRACTDSTDVASNGRRHRLAPATRPPTWSRWNTAPMAHCGSATSRQASASSRAASCTTTAAARACRLAWYRTSARTETAACGQPSMEGCASSMASAGSRCPQTRAFRNTACNGCCTTAVAPSGYWPTSGSGCVLQANRVSRTPALLYPRWRR</sequence>
<reference evidence="1 2" key="1">
    <citation type="submission" date="2015-03" db="EMBL/GenBank/DDBJ databases">
        <title>Draft genome of Stenotrophomonas maltophila isolated from urine specimen.</title>
        <authorList>
            <person name="Murugan N."/>
            <person name="Malathi J."/>
            <person name="Umashankar V."/>
            <person name="Madhavan H."/>
        </authorList>
    </citation>
    <scope>NUCLEOTIDE SEQUENCE [LARGE SCALE GENOMIC DNA]</scope>
    <source>
        <strain evidence="1 2">JMNMN1</strain>
    </source>
</reference>
<protein>
    <submittedName>
        <fullName evidence="1">Uncharacterized protein</fullName>
    </submittedName>
</protein>